<organism evidence="4">
    <name type="scientific">mine drainage metagenome</name>
    <dbReference type="NCBI Taxonomy" id="410659"/>
    <lineage>
        <taxon>unclassified sequences</taxon>
        <taxon>metagenomes</taxon>
        <taxon>ecological metagenomes</taxon>
    </lineage>
</organism>
<dbReference type="Pfam" id="PF01282">
    <property type="entry name" value="Ribosomal_S24e"/>
    <property type="match status" value="1"/>
</dbReference>
<dbReference type="InterPro" id="IPR053709">
    <property type="entry name" value="eRP_eS24_sf"/>
</dbReference>
<keyword evidence="2" id="KW-0687">Ribonucleoprotein</keyword>
<reference evidence="4" key="2">
    <citation type="journal article" date="2014" name="ISME J.">
        <title>Microbial stratification in low pH oxic and suboxic macroscopic growths along an acid mine drainage.</title>
        <authorList>
            <person name="Mendez-Garcia C."/>
            <person name="Mesa V."/>
            <person name="Sprenger R.R."/>
            <person name="Richter M."/>
            <person name="Diez M.S."/>
            <person name="Solano J."/>
            <person name="Bargiela R."/>
            <person name="Golyshina O.V."/>
            <person name="Manteca A."/>
            <person name="Ramos J.L."/>
            <person name="Gallego J.R."/>
            <person name="Llorente I."/>
            <person name="Martins Dos Santos V.A."/>
            <person name="Jensen O.N."/>
            <person name="Pelaez A.I."/>
            <person name="Sanchez J."/>
            <person name="Ferrer M."/>
        </authorList>
    </citation>
    <scope>NUCLEOTIDE SEQUENCE</scope>
</reference>
<dbReference type="HAMAP" id="MF_00545">
    <property type="entry name" value="Ribosomal_eS24"/>
    <property type="match status" value="1"/>
</dbReference>
<dbReference type="Gene3D" id="3.30.70.3370">
    <property type="match status" value="1"/>
</dbReference>
<proteinExistence type="inferred from homology"/>
<evidence type="ECO:0000256" key="1">
    <source>
        <dbReference type="ARBA" id="ARBA00022980"/>
    </source>
</evidence>
<dbReference type="GO" id="GO:0006412">
    <property type="term" value="P:translation"/>
    <property type="evidence" value="ECO:0007669"/>
    <property type="project" value="InterPro"/>
</dbReference>
<sequence>MEIRFLEERANPLLSRKEYLVEISHPQGPSPKREDVRKELSEMLKVPRDRLVVEWMRARYGTSRSRGLVHAYDAPQGLARTVRNHIQVRNGLKAKAEKGAKPVPSAEAPAEKKE</sequence>
<protein>
    <submittedName>
        <fullName evidence="4">30S ribosomal protein S24e</fullName>
    </submittedName>
</protein>
<dbReference type="PANTHER" id="PTHR10496">
    <property type="entry name" value="40S RIBOSOMAL PROTEIN S24"/>
    <property type="match status" value="1"/>
</dbReference>
<evidence type="ECO:0000256" key="2">
    <source>
        <dbReference type="ARBA" id="ARBA00023274"/>
    </source>
</evidence>
<dbReference type="AlphaFoldDB" id="T0Z262"/>
<dbReference type="GO" id="GO:0003735">
    <property type="term" value="F:structural constituent of ribosome"/>
    <property type="evidence" value="ECO:0007669"/>
    <property type="project" value="InterPro"/>
</dbReference>
<dbReference type="EMBL" id="AUZY01010540">
    <property type="protein sequence ID" value="EQD38342.1"/>
    <property type="molecule type" value="Genomic_DNA"/>
</dbReference>
<reference evidence="4" key="1">
    <citation type="submission" date="2013-08" db="EMBL/GenBank/DDBJ databases">
        <authorList>
            <person name="Mendez C."/>
            <person name="Richter M."/>
            <person name="Ferrer M."/>
            <person name="Sanchez J."/>
        </authorList>
    </citation>
    <scope>NUCLEOTIDE SEQUENCE</scope>
</reference>
<comment type="caution">
    <text evidence="4">The sequence shown here is derived from an EMBL/GenBank/DDBJ whole genome shotgun (WGS) entry which is preliminary data.</text>
</comment>
<dbReference type="GO" id="GO:1990904">
    <property type="term" value="C:ribonucleoprotein complex"/>
    <property type="evidence" value="ECO:0007669"/>
    <property type="project" value="UniProtKB-KW"/>
</dbReference>
<accession>T0Z262</accession>
<dbReference type="InterPro" id="IPR012678">
    <property type="entry name" value="Ribosomal_uL23/eL15/eS24_sf"/>
</dbReference>
<gene>
    <name evidence="4" type="ORF">B1B_15848</name>
</gene>
<dbReference type="GO" id="GO:0005840">
    <property type="term" value="C:ribosome"/>
    <property type="evidence" value="ECO:0007669"/>
    <property type="project" value="UniProtKB-KW"/>
</dbReference>
<name>T0Z262_9ZZZZ</name>
<dbReference type="InterPro" id="IPR001976">
    <property type="entry name" value="Ribosomal_eS24"/>
</dbReference>
<dbReference type="SUPFAM" id="SSF54189">
    <property type="entry name" value="Ribosomal proteins S24e, L23 and L15e"/>
    <property type="match status" value="1"/>
</dbReference>
<evidence type="ECO:0000256" key="3">
    <source>
        <dbReference type="SAM" id="MobiDB-lite"/>
    </source>
</evidence>
<feature type="region of interest" description="Disordered" evidence="3">
    <location>
        <begin position="91"/>
        <end position="114"/>
    </location>
</feature>
<keyword evidence="1 4" id="KW-0689">Ribosomal protein</keyword>
<evidence type="ECO:0000313" key="4">
    <source>
        <dbReference type="EMBL" id="EQD38342.1"/>
    </source>
</evidence>